<proteinExistence type="predicted"/>
<reference evidence="1 2" key="1">
    <citation type="submission" date="2022-04" db="EMBL/GenBank/DDBJ databases">
        <title>Positive selection, recombination, and allopatry shape intraspecific diversity of widespread and dominant cyanobacteria.</title>
        <authorList>
            <person name="Wei J."/>
            <person name="Shu W."/>
            <person name="Hu C."/>
        </authorList>
    </citation>
    <scope>NUCLEOTIDE SEQUENCE [LARGE SCALE GENOMIC DNA]</scope>
    <source>
        <strain evidence="1 2">GB2-A4</strain>
    </source>
</reference>
<dbReference type="Proteomes" id="UP001464891">
    <property type="component" value="Unassembled WGS sequence"/>
</dbReference>
<name>A0ABV0J875_9CYAN</name>
<dbReference type="EMBL" id="JAMPKM010000007">
    <property type="protein sequence ID" value="MEP0817978.1"/>
    <property type="molecule type" value="Genomic_DNA"/>
</dbReference>
<dbReference type="RefSeq" id="WP_190432354.1">
    <property type="nucleotide sequence ID" value="NZ_JAMPKM010000007.1"/>
</dbReference>
<evidence type="ECO:0000313" key="1">
    <source>
        <dbReference type="EMBL" id="MEP0817978.1"/>
    </source>
</evidence>
<gene>
    <name evidence="1" type="ORF">NC998_12825</name>
</gene>
<dbReference type="Gene3D" id="3.30.1460.10">
    <property type="match status" value="1"/>
</dbReference>
<comment type="caution">
    <text evidence="1">The sequence shown here is derived from an EMBL/GenBank/DDBJ whole genome shotgun (WGS) entry which is preliminary data.</text>
</comment>
<protein>
    <submittedName>
        <fullName evidence="1">Uncharacterized protein</fullName>
    </submittedName>
</protein>
<keyword evidence="2" id="KW-1185">Reference proteome</keyword>
<sequence>MTPDEITNALTNLFGALAQRLEPEAWQVETTNFRLLVLLSEDHTWLRVLLPIAPAQEAQAFMPQLLEANFDATQETRYALHQDVLWGVFQHRLESLAIADLTAAIQRLQSLHEQGLAKPFNDLVEVQIRQIIHVAKLQGQSLEATLQTLNRFYEEGLMGDLEQGASSREEVLAAWKRQLERLWPEVES</sequence>
<dbReference type="SUPFAM" id="SSF69635">
    <property type="entry name" value="Type III secretory system chaperone-like"/>
    <property type="match status" value="1"/>
</dbReference>
<organism evidence="1 2">
    <name type="scientific">Trichocoleus desertorum GB2-A4</name>
    <dbReference type="NCBI Taxonomy" id="2933944"/>
    <lineage>
        <taxon>Bacteria</taxon>
        <taxon>Bacillati</taxon>
        <taxon>Cyanobacteriota</taxon>
        <taxon>Cyanophyceae</taxon>
        <taxon>Leptolyngbyales</taxon>
        <taxon>Trichocoleusaceae</taxon>
        <taxon>Trichocoleus</taxon>
    </lineage>
</organism>
<evidence type="ECO:0000313" key="2">
    <source>
        <dbReference type="Proteomes" id="UP001464891"/>
    </source>
</evidence>
<accession>A0ABV0J875</accession>